<dbReference type="PANTHER" id="PTHR30535:SF4">
    <property type="entry name" value="HEMIN-BINDING PERIPLASMIC PROTEIN HMUT"/>
    <property type="match status" value="1"/>
</dbReference>
<dbReference type="KEGG" id="schk:GII14_18460"/>
<feature type="domain" description="Fe/B12 periplasmic-binding" evidence="1">
    <location>
        <begin position="44"/>
        <end position="298"/>
    </location>
</feature>
<dbReference type="SUPFAM" id="SSF53807">
    <property type="entry name" value="Helical backbone' metal receptor"/>
    <property type="match status" value="1"/>
</dbReference>
<gene>
    <name evidence="2" type="ORF">GII14_18460</name>
</gene>
<dbReference type="Pfam" id="PF01497">
    <property type="entry name" value="Peripla_BP_2"/>
    <property type="match status" value="1"/>
</dbReference>
<evidence type="ECO:0000259" key="1">
    <source>
        <dbReference type="PROSITE" id="PS50983"/>
    </source>
</evidence>
<dbReference type="InterPro" id="IPR002491">
    <property type="entry name" value="ABC_transptr_periplasmic_BD"/>
</dbReference>
<dbReference type="EMBL" id="CP045857">
    <property type="protein sequence ID" value="QIJ05939.1"/>
    <property type="molecule type" value="Genomic_DNA"/>
</dbReference>
<name>A0A6G7LVX9_9GAMM</name>
<proteinExistence type="predicted"/>
<organism evidence="2 3">
    <name type="scientific">Shewanella chilikensis</name>
    <dbReference type="NCBI Taxonomy" id="558541"/>
    <lineage>
        <taxon>Bacteria</taxon>
        <taxon>Pseudomonadati</taxon>
        <taxon>Pseudomonadota</taxon>
        <taxon>Gammaproteobacteria</taxon>
        <taxon>Alteromonadales</taxon>
        <taxon>Shewanellaceae</taxon>
        <taxon>Shewanella</taxon>
    </lineage>
</organism>
<dbReference type="PANTHER" id="PTHR30535">
    <property type="entry name" value="VITAMIN B12-BINDING PROTEIN"/>
    <property type="match status" value="1"/>
</dbReference>
<accession>A0A6G7LVX9</accession>
<protein>
    <submittedName>
        <fullName evidence="2">ABC transporter substrate-binding protein</fullName>
    </submittedName>
</protein>
<dbReference type="Gene3D" id="3.40.50.1980">
    <property type="entry name" value="Nitrogenase molybdenum iron protein domain"/>
    <property type="match status" value="2"/>
</dbReference>
<evidence type="ECO:0000313" key="2">
    <source>
        <dbReference type="EMBL" id="QIJ05939.1"/>
    </source>
</evidence>
<dbReference type="PROSITE" id="PS50983">
    <property type="entry name" value="FE_B12_PBP"/>
    <property type="match status" value="1"/>
</dbReference>
<sequence>MKPQTQVCGDESLNYFGARMKNSLIFLCGLLAMPLFAAEEPPKRVISAGAGVTELVLALDAAPQLVAVDASSALPKTLKLPRLGYHRMLSAEGILAQKPDLLIGTSVMGPTSSIDLVKQAGVPVITLEAADTAEQLQQNILILGKALNKEKAATELANTLGDRLQQLAQSAAKFKHPPKVMFMLLQSERPARVGGTDTAADIIIQLAGATNAADFSGYRSLSQEGILALKPELILLSSASEQPEPQADKLLKSMPLLTHTPAGKAGLIRDLQPQALLGGLGISAIEAAESLNQELLEQ</sequence>
<reference evidence="2 3" key="1">
    <citation type="submission" date="2019-11" db="EMBL/GenBank/DDBJ databases">
        <title>Complete Genome Sequence of Shewanella chilikensis Strain DC57, Isolated from Corroded Seal Rings at a floating production facility in Australia.</title>
        <authorList>
            <person name="Salgar-Chaparro S.J."/>
            <person name="Castillo-Villamizar G.A."/>
            <person name="Poehlein A."/>
            <person name="Daniel R."/>
            <person name="Machuca L."/>
        </authorList>
    </citation>
    <scope>NUCLEOTIDE SEQUENCE [LARGE SCALE GENOMIC DNA]</scope>
    <source>
        <strain evidence="2 3">DC57</strain>
    </source>
</reference>
<dbReference type="AlphaFoldDB" id="A0A6G7LVX9"/>
<dbReference type="Proteomes" id="UP000502117">
    <property type="component" value="Chromosome"/>
</dbReference>
<dbReference type="InterPro" id="IPR050902">
    <property type="entry name" value="ABC_Transporter_SBP"/>
</dbReference>
<evidence type="ECO:0000313" key="3">
    <source>
        <dbReference type="Proteomes" id="UP000502117"/>
    </source>
</evidence>